<dbReference type="AlphaFoldDB" id="A0A834P4Q4"/>
<comment type="caution">
    <text evidence="2">The sequence shown here is derived from an EMBL/GenBank/DDBJ whole genome shotgun (WGS) entry which is preliminary data.</text>
</comment>
<keyword evidence="3" id="KW-1185">Reference proteome</keyword>
<protein>
    <submittedName>
        <fullName evidence="2">Uncharacterized protein</fullName>
    </submittedName>
</protein>
<gene>
    <name evidence="2" type="ORF">H0235_007343</name>
</gene>
<accession>A0A834P4Q4</accession>
<proteinExistence type="predicted"/>
<sequence>MDGNLRKEERALSVVPETSIFELRYDRPKVDFLLSVLEASPFQVQDGRRRQSPYSLNKAVASSSSIRPIDP</sequence>
<reference evidence="2" key="1">
    <citation type="journal article" date="2020" name="G3 (Bethesda)">
        <title>High-Quality Assemblies for Three Invasive Social Wasps from the &lt;i&gt;Vespula&lt;/i&gt; Genus.</title>
        <authorList>
            <person name="Harrop T.W.R."/>
            <person name="Guhlin J."/>
            <person name="McLaughlin G.M."/>
            <person name="Permina E."/>
            <person name="Stockwell P."/>
            <person name="Gilligan J."/>
            <person name="Le Lec M.F."/>
            <person name="Gruber M.A.M."/>
            <person name="Quinn O."/>
            <person name="Lovegrove M."/>
            <person name="Duncan E.J."/>
            <person name="Remnant E.J."/>
            <person name="Van Eeckhoven J."/>
            <person name="Graham B."/>
            <person name="Knapp R.A."/>
            <person name="Langford K.W."/>
            <person name="Kronenberg Z."/>
            <person name="Press M.O."/>
            <person name="Eacker S.M."/>
            <person name="Wilson-Rankin E.E."/>
            <person name="Purcell J."/>
            <person name="Lester P.J."/>
            <person name="Dearden P.K."/>
        </authorList>
    </citation>
    <scope>NUCLEOTIDE SEQUENCE</scope>
    <source>
        <strain evidence="2">Volc-1</strain>
    </source>
</reference>
<evidence type="ECO:0000313" key="3">
    <source>
        <dbReference type="Proteomes" id="UP000600918"/>
    </source>
</evidence>
<evidence type="ECO:0000313" key="2">
    <source>
        <dbReference type="EMBL" id="KAF7427649.1"/>
    </source>
</evidence>
<organism evidence="2 3">
    <name type="scientific">Vespula pensylvanica</name>
    <name type="common">Western yellow jacket</name>
    <name type="synonym">Wasp</name>
    <dbReference type="NCBI Taxonomy" id="30213"/>
    <lineage>
        <taxon>Eukaryota</taxon>
        <taxon>Metazoa</taxon>
        <taxon>Ecdysozoa</taxon>
        <taxon>Arthropoda</taxon>
        <taxon>Hexapoda</taxon>
        <taxon>Insecta</taxon>
        <taxon>Pterygota</taxon>
        <taxon>Neoptera</taxon>
        <taxon>Endopterygota</taxon>
        <taxon>Hymenoptera</taxon>
        <taxon>Apocrita</taxon>
        <taxon>Aculeata</taxon>
        <taxon>Vespoidea</taxon>
        <taxon>Vespidae</taxon>
        <taxon>Vespinae</taxon>
        <taxon>Vespula</taxon>
    </lineage>
</organism>
<feature type="compositionally biased region" description="Polar residues" evidence="1">
    <location>
        <begin position="52"/>
        <end position="71"/>
    </location>
</feature>
<evidence type="ECO:0000256" key="1">
    <source>
        <dbReference type="SAM" id="MobiDB-lite"/>
    </source>
</evidence>
<dbReference type="Proteomes" id="UP000600918">
    <property type="component" value="Unassembled WGS sequence"/>
</dbReference>
<feature type="region of interest" description="Disordered" evidence="1">
    <location>
        <begin position="47"/>
        <end position="71"/>
    </location>
</feature>
<dbReference type="EMBL" id="JACSDY010000005">
    <property type="protein sequence ID" value="KAF7427649.1"/>
    <property type="molecule type" value="Genomic_DNA"/>
</dbReference>
<name>A0A834P4Q4_VESPE</name>